<evidence type="ECO:0000313" key="2">
    <source>
        <dbReference type="Proteomes" id="UP000008138"/>
    </source>
</evidence>
<organism evidence="1 2">
    <name type="scientific">Thermoproteus uzoniensis (strain 768-20)</name>
    <dbReference type="NCBI Taxonomy" id="999630"/>
    <lineage>
        <taxon>Archaea</taxon>
        <taxon>Thermoproteota</taxon>
        <taxon>Thermoprotei</taxon>
        <taxon>Thermoproteales</taxon>
        <taxon>Thermoproteaceae</taxon>
        <taxon>Thermoproteus</taxon>
    </lineage>
</organism>
<dbReference type="EMBL" id="CP002590">
    <property type="protein sequence ID" value="AEA12214.1"/>
    <property type="molecule type" value="Genomic_DNA"/>
</dbReference>
<proteinExistence type="predicted"/>
<evidence type="ECO:0000313" key="1">
    <source>
        <dbReference type="EMBL" id="AEA12214.1"/>
    </source>
</evidence>
<dbReference type="KEGG" id="tuz:TUZN_0724"/>
<dbReference type="RefSeq" id="WP_013679550.1">
    <property type="nucleotide sequence ID" value="NC_015315.1"/>
</dbReference>
<name>F2L4N6_THEU7</name>
<keyword evidence="2" id="KW-1185">Reference proteome</keyword>
<dbReference type="AlphaFoldDB" id="F2L4N6"/>
<gene>
    <name evidence="1" type="ordered locus">TUZN_0724</name>
</gene>
<dbReference type="GeneID" id="10360263"/>
<sequence length="221" mass="24912">MSKNVHLFADTSVLARIIYVVATTRVSNRPKPLVEIAMEQGLVIYIDKAVDRELPGALMNILRSVDRARHGWLHLDVESMFNIALTAYSDLAQSRHIRIVEDDGALARQRRALESRETRRVCWSEKVMNTLLSLGGYPRDDLEVLASLLYSYDLLATVPRRTATGITKGVLLFLTEDKKLAAFVEEELSCNDCVCGGLIKTMRYRELIQWIKSLATQSTNG</sequence>
<dbReference type="STRING" id="999630.TUZN_0724"/>
<accession>F2L4N6</accession>
<dbReference type="Proteomes" id="UP000008138">
    <property type="component" value="Chromosome"/>
</dbReference>
<protein>
    <submittedName>
        <fullName evidence="1">Uncharacterized protein</fullName>
    </submittedName>
</protein>
<dbReference type="HOGENOM" id="CLU_1248344_0_0_2"/>
<dbReference type="OrthoDB" id="25135at2157"/>
<dbReference type="eggNOG" id="arCOG13808">
    <property type="taxonomic scope" value="Archaea"/>
</dbReference>
<reference key="2">
    <citation type="submission" date="2011-03" db="EMBL/GenBank/DDBJ databases">
        <title>Complete genome sequence of the thermoacidophilic crenarchaeon Thermoproteus uzoniensis 768-20.</title>
        <authorList>
            <person name="Mardanov A.V."/>
            <person name="Gumerov V.M."/>
            <person name="Beletsky A.V."/>
            <person name="Prokofeva M.I."/>
            <person name="Bonch-Osmolovskaya E.A."/>
            <person name="Ravin N.V."/>
            <person name="Skryabin K.G."/>
        </authorList>
    </citation>
    <scope>NUCLEOTIDE SEQUENCE</scope>
    <source>
        <strain>768-20</strain>
    </source>
</reference>
<reference evidence="1 2" key="1">
    <citation type="journal article" date="2011" name="J. Bacteriol.">
        <title>Complete genome sequence of the thermoacidophilic crenarchaeon Thermoproteus uzoniensis 768-20.</title>
        <authorList>
            <person name="Mardanov A.V."/>
            <person name="Gumerov V.M."/>
            <person name="Beletsky A.V."/>
            <person name="Prokofeva M.I."/>
            <person name="Bonch-Osmolovskaya E.A."/>
            <person name="Ravin N.V."/>
            <person name="Skryabin K.G."/>
        </authorList>
    </citation>
    <scope>NUCLEOTIDE SEQUENCE [LARGE SCALE GENOMIC DNA]</scope>
    <source>
        <strain evidence="1 2">768-20</strain>
    </source>
</reference>